<comment type="caution">
    <text evidence="1">The sequence shown here is derived from an EMBL/GenBank/DDBJ whole genome shotgun (WGS) entry which is preliminary data.</text>
</comment>
<proteinExistence type="predicted"/>
<dbReference type="InterPro" id="IPR036388">
    <property type="entry name" value="WH-like_DNA-bd_sf"/>
</dbReference>
<dbReference type="RefSeq" id="WP_308448469.1">
    <property type="nucleotide sequence ID" value="NZ_JAJEQC010000001.1"/>
</dbReference>
<evidence type="ECO:0000313" key="1">
    <source>
        <dbReference type="EMBL" id="MCC2135876.1"/>
    </source>
</evidence>
<dbReference type="Proteomes" id="UP001199424">
    <property type="component" value="Unassembled WGS sequence"/>
</dbReference>
<organism evidence="1 2">
    <name type="scientific">Hominenteromicrobium mulieris</name>
    <dbReference type="NCBI Taxonomy" id="2885357"/>
    <lineage>
        <taxon>Bacteria</taxon>
        <taxon>Bacillati</taxon>
        <taxon>Bacillota</taxon>
        <taxon>Clostridia</taxon>
        <taxon>Eubacteriales</taxon>
        <taxon>Oscillospiraceae</taxon>
        <taxon>Hominenteromicrobium</taxon>
    </lineage>
</organism>
<name>A0AAE3AKI9_9FIRM</name>
<sequence length="81" mass="9576">MAQENWLKYKLLKLLELLRQETDEQNPLSTSQICNKLGDMGISCERRTLTKDIAVLNELGYEVMWNWVGKEKGYYIRRIPV</sequence>
<reference evidence="1" key="1">
    <citation type="submission" date="2021-10" db="EMBL/GenBank/DDBJ databases">
        <title>Anaerobic single-cell dispensing facilitates the cultivation of human gut bacteria.</title>
        <authorList>
            <person name="Afrizal A."/>
        </authorList>
    </citation>
    <scope>NUCLEOTIDE SEQUENCE</scope>
    <source>
        <strain evidence="1">CLA-AA-H250</strain>
    </source>
</reference>
<protein>
    <recommendedName>
        <fullName evidence="3">Helix-turn-helix type 11 domain-containing protein</fullName>
    </recommendedName>
</protein>
<accession>A0AAE3AKI9</accession>
<keyword evidence="2" id="KW-1185">Reference proteome</keyword>
<evidence type="ECO:0008006" key="3">
    <source>
        <dbReference type="Google" id="ProtNLM"/>
    </source>
</evidence>
<dbReference type="AlphaFoldDB" id="A0AAE3AKI9"/>
<evidence type="ECO:0000313" key="2">
    <source>
        <dbReference type="Proteomes" id="UP001199424"/>
    </source>
</evidence>
<gene>
    <name evidence="1" type="ORF">LKD31_02455</name>
</gene>
<dbReference type="Gene3D" id="1.10.10.10">
    <property type="entry name" value="Winged helix-like DNA-binding domain superfamily/Winged helix DNA-binding domain"/>
    <property type="match status" value="1"/>
</dbReference>
<dbReference type="EMBL" id="JAJEQC010000001">
    <property type="protein sequence ID" value="MCC2135876.1"/>
    <property type="molecule type" value="Genomic_DNA"/>
</dbReference>